<keyword evidence="2" id="KW-1185">Reference proteome</keyword>
<reference evidence="1" key="2">
    <citation type="journal article" date="2023" name="IMA Fungus">
        <title>Comparative genomic study of the Penicillium genus elucidates a diverse pangenome and 15 lateral gene transfer events.</title>
        <authorList>
            <person name="Petersen C."/>
            <person name="Sorensen T."/>
            <person name="Nielsen M.R."/>
            <person name="Sondergaard T.E."/>
            <person name="Sorensen J.L."/>
            <person name="Fitzpatrick D.A."/>
            <person name="Frisvad J.C."/>
            <person name="Nielsen K.L."/>
        </authorList>
    </citation>
    <scope>NUCLEOTIDE SEQUENCE</scope>
    <source>
        <strain evidence="1">IBT 34128</strain>
    </source>
</reference>
<evidence type="ECO:0000313" key="2">
    <source>
        <dbReference type="Proteomes" id="UP001141434"/>
    </source>
</evidence>
<protein>
    <submittedName>
        <fullName evidence="1">Uncharacterized protein</fullName>
    </submittedName>
</protein>
<dbReference type="AlphaFoldDB" id="A0A9W9ES65"/>
<proteinExistence type="predicted"/>
<name>A0A9W9ES65_9EURO</name>
<dbReference type="EMBL" id="JAPMSZ010000010">
    <property type="protein sequence ID" value="KAJ5087038.1"/>
    <property type="molecule type" value="Genomic_DNA"/>
</dbReference>
<accession>A0A9W9ES65</accession>
<dbReference type="RefSeq" id="XP_056509163.1">
    <property type="nucleotide sequence ID" value="XM_056658870.1"/>
</dbReference>
<sequence>MSNIGTSLGSPISSGNDSVDLKFLCWLSFKIAQKLVYNMLPSVPRFRKLHYRHQISDLTRFLEPMAQ</sequence>
<evidence type="ECO:0000313" key="1">
    <source>
        <dbReference type="EMBL" id="KAJ5087038.1"/>
    </source>
</evidence>
<organism evidence="1 2">
    <name type="scientific">Penicillium alfredii</name>
    <dbReference type="NCBI Taxonomy" id="1506179"/>
    <lineage>
        <taxon>Eukaryota</taxon>
        <taxon>Fungi</taxon>
        <taxon>Dikarya</taxon>
        <taxon>Ascomycota</taxon>
        <taxon>Pezizomycotina</taxon>
        <taxon>Eurotiomycetes</taxon>
        <taxon>Eurotiomycetidae</taxon>
        <taxon>Eurotiales</taxon>
        <taxon>Aspergillaceae</taxon>
        <taxon>Penicillium</taxon>
    </lineage>
</organism>
<dbReference type="GeneID" id="81398039"/>
<comment type="caution">
    <text evidence="1">The sequence shown here is derived from an EMBL/GenBank/DDBJ whole genome shotgun (WGS) entry which is preliminary data.</text>
</comment>
<gene>
    <name evidence="1" type="ORF">NUU61_008345</name>
</gene>
<reference evidence="1" key="1">
    <citation type="submission" date="2022-11" db="EMBL/GenBank/DDBJ databases">
        <authorList>
            <person name="Petersen C."/>
        </authorList>
    </citation>
    <scope>NUCLEOTIDE SEQUENCE</scope>
    <source>
        <strain evidence="1">IBT 34128</strain>
    </source>
</reference>
<dbReference type="Proteomes" id="UP001141434">
    <property type="component" value="Unassembled WGS sequence"/>
</dbReference>